<gene>
    <name evidence="3" type="ORF">ACFSBT_03180</name>
</gene>
<dbReference type="Proteomes" id="UP001597187">
    <property type="component" value="Unassembled WGS sequence"/>
</dbReference>
<dbReference type="RefSeq" id="WP_250872263.1">
    <property type="nucleotide sequence ID" value="NZ_JALXFV010000002.1"/>
</dbReference>
<dbReference type="EMBL" id="JBHUDC010000002">
    <property type="protein sequence ID" value="MFD1512281.1"/>
    <property type="molecule type" value="Genomic_DNA"/>
</dbReference>
<name>A0ABD6ASH3_9EURY</name>
<feature type="compositionally biased region" description="Acidic residues" evidence="1">
    <location>
        <begin position="91"/>
        <end position="123"/>
    </location>
</feature>
<feature type="transmembrane region" description="Helical" evidence="2">
    <location>
        <begin position="45"/>
        <end position="64"/>
    </location>
</feature>
<comment type="caution">
    <text evidence="3">The sequence shown here is derived from an EMBL/GenBank/DDBJ whole genome shotgun (WGS) entry which is preliminary data.</text>
</comment>
<evidence type="ECO:0000313" key="3">
    <source>
        <dbReference type="EMBL" id="MFD1512281.1"/>
    </source>
</evidence>
<evidence type="ECO:0000313" key="4">
    <source>
        <dbReference type="Proteomes" id="UP001597187"/>
    </source>
</evidence>
<dbReference type="Pfam" id="PF20389">
    <property type="entry name" value="DUF6684"/>
    <property type="match status" value="1"/>
</dbReference>
<dbReference type="AlphaFoldDB" id="A0ABD6ASH3"/>
<protein>
    <submittedName>
        <fullName evidence="3">DUF6684 family protein</fullName>
    </submittedName>
</protein>
<organism evidence="3 4">
    <name type="scientific">Halomarina rubra</name>
    <dbReference type="NCBI Taxonomy" id="2071873"/>
    <lineage>
        <taxon>Archaea</taxon>
        <taxon>Methanobacteriati</taxon>
        <taxon>Methanobacteriota</taxon>
        <taxon>Stenosarchaea group</taxon>
        <taxon>Halobacteria</taxon>
        <taxon>Halobacteriales</taxon>
        <taxon>Natronomonadaceae</taxon>
        <taxon>Halomarina</taxon>
    </lineage>
</organism>
<keyword evidence="4" id="KW-1185">Reference proteome</keyword>
<keyword evidence="2" id="KW-0812">Transmembrane</keyword>
<dbReference type="InterPro" id="IPR046506">
    <property type="entry name" value="DUF6684"/>
</dbReference>
<evidence type="ECO:0000256" key="2">
    <source>
        <dbReference type="SAM" id="Phobius"/>
    </source>
</evidence>
<accession>A0ABD6ASH3</accession>
<keyword evidence="2" id="KW-1133">Transmembrane helix</keyword>
<feature type="transmembrane region" description="Helical" evidence="2">
    <location>
        <begin position="12"/>
        <end position="33"/>
    </location>
</feature>
<feature type="region of interest" description="Disordered" evidence="1">
    <location>
        <begin position="83"/>
        <end position="123"/>
    </location>
</feature>
<reference evidence="3 4" key="1">
    <citation type="journal article" date="2019" name="Int. J. Syst. Evol. Microbiol.">
        <title>The Global Catalogue of Microorganisms (GCM) 10K type strain sequencing project: providing services to taxonomists for standard genome sequencing and annotation.</title>
        <authorList>
            <consortium name="The Broad Institute Genomics Platform"/>
            <consortium name="The Broad Institute Genome Sequencing Center for Infectious Disease"/>
            <person name="Wu L."/>
            <person name="Ma J."/>
        </authorList>
    </citation>
    <scope>NUCLEOTIDE SEQUENCE [LARGE SCALE GENOMIC DNA]</scope>
    <source>
        <strain evidence="3 4">CGMCC 1.12563</strain>
    </source>
</reference>
<evidence type="ECO:0000256" key="1">
    <source>
        <dbReference type="SAM" id="MobiDB-lite"/>
    </source>
</evidence>
<keyword evidence="2" id="KW-0472">Membrane</keyword>
<sequence length="123" mass="13145">MAPDVFDRETLLDLSVNVIPLFIILFFVGVFAVLPQFGYSLVPTLIQMALLIVPFVGLAILTYYSGKAIATSEAELEARERAVAGASAVEGSEETGELSEDEDAQPIEGTETDGDEESTASNE</sequence>
<proteinExistence type="predicted"/>